<evidence type="ECO:0000313" key="3">
    <source>
        <dbReference type="EMBL" id="MPC98586.1"/>
    </source>
</evidence>
<dbReference type="EMBL" id="VSRR010114712">
    <property type="protein sequence ID" value="MPC98586.1"/>
    <property type="molecule type" value="Genomic_DNA"/>
</dbReference>
<protein>
    <submittedName>
        <fullName evidence="3">Uncharacterized protein</fullName>
    </submittedName>
</protein>
<feature type="transmembrane region" description="Helical" evidence="2">
    <location>
        <begin position="31"/>
        <end position="50"/>
    </location>
</feature>
<evidence type="ECO:0000313" key="4">
    <source>
        <dbReference type="Proteomes" id="UP000324222"/>
    </source>
</evidence>
<evidence type="ECO:0000256" key="2">
    <source>
        <dbReference type="SAM" id="Phobius"/>
    </source>
</evidence>
<sequence>MRRLAGDGRAAGDVSLSAEFVTRRRHVLGEAGVAMVVVVLIVVVVVVALLRTSDFRQRVKPSVWPRFVCKLSYSSSSLLCSSSSFSSSSFYSSSSSSSFFYSSSFSN</sequence>
<evidence type="ECO:0000256" key="1">
    <source>
        <dbReference type="SAM" id="MobiDB-lite"/>
    </source>
</evidence>
<comment type="caution">
    <text evidence="3">The sequence shown here is derived from an EMBL/GenBank/DDBJ whole genome shotgun (WGS) entry which is preliminary data.</text>
</comment>
<keyword evidence="4" id="KW-1185">Reference proteome</keyword>
<proteinExistence type="predicted"/>
<organism evidence="3 4">
    <name type="scientific">Portunus trituberculatus</name>
    <name type="common">Swimming crab</name>
    <name type="synonym">Neptunus trituberculatus</name>
    <dbReference type="NCBI Taxonomy" id="210409"/>
    <lineage>
        <taxon>Eukaryota</taxon>
        <taxon>Metazoa</taxon>
        <taxon>Ecdysozoa</taxon>
        <taxon>Arthropoda</taxon>
        <taxon>Crustacea</taxon>
        <taxon>Multicrustacea</taxon>
        <taxon>Malacostraca</taxon>
        <taxon>Eumalacostraca</taxon>
        <taxon>Eucarida</taxon>
        <taxon>Decapoda</taxon>
        <taxon>Pleocyemata</taxon>
        <taxon>Brachyura</taxon>
        <taxon>Eubrachyura</taxon>
        <taxon>Portunoidea</taxon>
        <taxon>Portunidae</taxon>
        <taxon>Portuninae</taxon>
        <taxon>Portunus</taxon>
    </lineage>
</organism>
<name>A0A5B7JW96_PORTR</name>
<feature type="region of interest" description="Disordered" evidence="1">
    <location>
        <begin position="84"/>
        <end position="107"/>
    </location>
</feature>
<reference evidence="3 4" key="1">
    <citation type="submission" date="2019-05" db="EMBL/GenBank/DDBJ databases">
        <title>Another draft genome of Portunus trituberculatus and its Hox gene families provides insights of decapod evolution.</title>
        <authorList>
            <person name="Jeong J.-H."/>
            <person name="Song I."/>
            <person name="Kim S."/>
            <person name="Choi T."/>
            <person name="Kim D."/>
            <person name="Ryu S."/>
            <person name="Kim W."/>
        </authorList>
    </citation>
    <scope>NUCLEOTIDE SEQUENCE [LARGE SCALE GENOMIC DNA]</scope>
    <source>
        <tissue evidence="3">Muscle</tissue>
    </source>
</reference>
<keyword evidence="2" id="KW-0812">Transmembrane</keyword>
<dbReference type="Proteomes" id="UP000324222">
    <property type="component" value="Unassembled WGS sequence"/>
</dbReference>
<gene>
    <name evidence="3" type="ORF">E2C01_093960</name>
</gene>
<accession>A0A5B7JW96</accession>
<dbReference type="AlphaFoldDB" id="A0A5B7JW96"/>
<keyword evidence="2" id="KW-1133">Transmembrane helix</keyword>
<keyword evidence="2" id="KW-0472">Membrane</keyword>